<reference evidence="13" key="2">
    <citation type="journal article" date="2013" name="Nat. Genet.">
        <title>The genome of the platyfish, Xiphophorus maculatus, provides insights into evolutionary adaptation and several complex traits.</title>
        <authorList>
            <person name="Schartl M."/>
            <person name="Walter R.B."/>
            <person name="Shen Y."/>
            <person name="Garcia T."/>
            <person name="Catchen J."/>
            <person name="Amores A."/>
            <person name="Braasch I."/>
            <person name="Chalopin D."/>
            <person name="Volff J.N."/>
            <person name="Lesch K.P."/>
            <person name="Bisazza A."/>
            <person name="Minx P."/>
            <person name="Hillier L."/>
            <person name="Wilson R.K."/>
            <person name="Fuerstenberg S."/>
            <person name="Boore J."/>
            <person name="Searle S."/>
            <person name="Postlethwait J.H."/>
            <person name="Warren W.C."/>
        </authorList>
    </citation>
    <scope>NUCLEOTIDE SEQUENCE [LARGE SCALE GENOMIC DNA]</scope>
    <source>
        <strain evidence="13">JP 163 A</strain>
    </source>
</reference>
<evidence type="ECO:0000259" key="11">
    <source>
        <dbReference type="Pfam" id="PF18707"/>
    </source>
</evidence>
<dbReference type="InterPro" id="IPR040951">
    <property type="entry name" value="IL2RB_N1"/>
</dbReference>
<dbReference type="GO" id="GO:0009897">
    <property type="term" value="C:external side of plasma membrane"/>
    <property type="evidence" value="ECO:0007669"/>
    <property type="project" value="TreeGrafter"/>
</dbReference>
<reference evidence="13" key="1">
    <citation type="submission" date="2012-01" db="EMBL/GenBank/DDBJ databases">
        <authorList>
            <person name="Walter R."/>
            <person name="Schartl M."/>
            <person name="Warren W."/>
        </authorList>
    </citation>
    <scope>NUCLEOTIDE SEQUENCE [LARGE SCALE GENOMIC DNA]</scope>
    <source>
        <strain evidence="13">JP 163 A</strain>
    </source>
</reference>
<reference evidence="12" key="3">
    <citation type="submission" date="2025-08" db="UniProtKB">
        <authorList>
            <consortium name="Ensembl"/>
        </authorList>
    </citation>
    <scope>IDENTIFICATION</scope>
    <source>
        <strain evidence="12">JP 163 A</strain>
    </source>
</reference>
<evidence type="ECO:0000256" key="3">
    <source>
        <dbReference type="ARBA" id="ARBA00022692"/>
    </source>
</evidence>
<evidence type="ECO:0000256" key="1">
    <source>
        <dbReference type="ARBA" id="ARBA00004167"/>
    </source>
</evidence>
<dbReference type="InterPro" id="IPR013783">
    <property type="entry name" value="Ig-like_fold"/>
</dbReference>
<evidence type="ECO:0000256" key="4">
    <source>
        <dbReference type="ARBA" id="ARBA00022729"/>
    </source>
</evidence>
<keyword evidence="6" id="KW-0472">Membrane</keyword>
<feature type="domain" description="Interleukin-2 receptor subunit beta N-terminal" evidence="11">
    <location>
        <begin position="27"/>
        <end position="114"/>
    </location>
</feature>
<feature type="compositionally biased region" description="Basic and acidic residues" evidence="9">
    <location>
        <begin position="374"/>
        <end position="389"/>
    </location>
</feature>
<evidence type="ECO:0000313" key="13">
    <source>
        <dbReference type="Proteomes" id="UP000002852"/>
    </source>
</evidence>
<dbReference type="SUPFAM" id="SSF49265">
    <property type="entry name" value="Fibronectin type III"/>
    <property type="match status" value="1"/>
</dbReference>
<dbReference type="Proteomes" id="UP000002852">
    <property type="component" value="Unassembled WGS sequence"/>
</dbReference>
<keyword evidence="4 10" id="KW-0732">Signal</keyword>
<feature type="chain" id="PRO_5017233992" evidence="10">
    <location>
        <begin position="18"/>
        <end position="660"/>
    </location>
</feature>
<keyword evidence="3" id="KW-0812">Transmembrane</keyword>
<dbReference type="PANTHER" id="PTHR23037">
    <property type="entry name" value="CYTOKINE RECEPTOR"/>
    <property type="match status" value="1"/>
</dbReference>
<evidence type="ECO:0000256" key="9">
    <source>
        <dbReference type="SAM" id="MobiDB-lite"/>
    </source>
</evidence>
<feature type="region of interest" description="Disordered" evidence="9">
    <location>
        <begin position="361"/>
        <end position="389"/>
    </location>
</feature>
<dbReference type="PANTHER" id="PTHR23037:SF22">
    <property type="entry name" value="CYTOKINE RECEPTOR COMMON SUBUNIT BETA"/>
    <property type="match status" value="1"/>
</dbReference>
<organism evidence="12 13">
    <name type="scientific">Xiphophorus maculatus</name>
    <name type="common">Southern platyfish</name>
    <name type="synonym">Platypoecilus maculatus</name>
    <dbReference type="NCBI Taxonomy" id="8083"/>
    <lineage>
        <taxon>Eukaryota</taxon>
        <taxon>Metazoa</taxon>
        <taxon>Chordata</taxon>
        <taxon>Craniata</taxon>
        <taxon>Vertebrata</taxon>
        <taxon>Euteleostomi</taxon>
        <taxon>Actinopterygii</taxon>
        <taxon>Neopterygii</taxon>
        <taxon>Teleostei</taxon>
        <taxon>Neoteleostei</taxon>
        <taxon>Acanthomorphata</taxon>
        <taxon>Ovalentaria</taxon>
        <taxon>Atherinomorphae</taxon>
        <taxon>Cyprinodontiformes</taxon>
        <taxon>Poeciliidae</taxon>
        <taxon>Poeciliinae</taxon>
        <taxon>Xiphophorus</taxon>
    </lineage>
</organism>
<evidence type="ECO:0000256" key="8">
    <source>
        <dbReference type="ARBA" id="ARBA00023170"/>
    </source>
</evidence>
<evidence type="ECO:0000256" key="6">
    <source>
        <dbReference type="ARBA" id="ARBA00023136"/>
    </source>
</evidence>
<dbReference type="RefSeq" id="XP_023189194.1">
    <property type="nucleotide sequence ID" value="XM_023333426.1"/>
</dbReference>
<reference evidence="12" key="4">
    <citation type="submission" date="2025-09" db="UniProtKB">
        <authorList>
            <consortium name="Ensembl"/>
        </authorList>
    </citation>
    <scope>IDENTIFICATION</scope>
    <source>
        <strain evidence="12">JP 163 A</strain>
    </source>
</reference>
<evidence type="ECO:0000256" key="10">
    <source>
        <dbReference type="SAM" id="SignalP"/>
    </source>
</evidence>
<accession>A0A3B5QS19</accession>
<dbReference type="GeneID" id="111608559"/>
<protein>
    <submittedName>
        <fullName evidence="12">Uncharacterized LOC111608559</fullName>
    </submittedName>
</protein>
<dbReference type="AlphaFoldDB" id="A0A3B5QS19"/>
<evidence type="ECO:0000256" key="2">
    <source>
        <dbReference type="ARBA" id="ARBA00008280"/>
    </source>
</evidence>
<evidence type="ECO:0000256" key="7">
    <source>
        <dbReference type="ARBA" id="ARBA00023157"/>
    </source>
</evidence>
<dbReference type="InParanoid" id="A0A3B5QS19"/>
<comment type="subcellular location">
    <subcellularLocation>
        <location evidence="1">Membrane</location>
        <topology evidence="1">Single-pass membrane protein</topology>
    </subcellularLocation>
</comment>
<dbReference type="KEGG" id="xma:111608559"/>
<dbReference type="RefSeq" id="XP_023189193.1">
    <property type="nucleotide sequence ID" value="XM_023333425.1"/>
</dbReference>
<proteinExistence type="inferred from homology"/>
<dbReference type="PROSITE" id="PS01355">
    <property type="entry name" value="HEMATOPO_REC_S_F1"/>
    <property type="match status" value="1"/>
</dbReference>
<evidence type="ECO:0000313" key="12">
    <source>
        <dbReference type="Ensembl" id="ENSXMAP00000033973.1"/>
    </source>
</evidence>
<dbReference type="GO" id="GO:0016064">
    <property type="term" value="P:immunoglobulin mediated immune response"/>
    <property type="evidence" value="ECO:0007669"/>
    <property type="project" value="TreeGrafter"/>
</dbReference>
<name>A0A3B5QS19_XIPMA</name>
<dbReference type="GO" id="GO:0004896">
    <property type="term" value="F:cytokine receptor activity"/>
    <property type="evidence" value="ECO:0007669"/>
    <property type="project" value="InterPro"/>
</dbReference>
<dbReference type="OMA" id="MEEDSIY"/>
<dbReference type="GeneTree" id="ENSGT00900000142364"/>
<dbReference type="InterPro" id="IPR003531">
    <property type="entry name" value="Hempt_rcpt_S_F1_CS"/>
</dbReference>
<keyword evidence="5" id="KW-1133">Transmembrane helix</keyword>
<comment type="similarity">
    <text evidence="2">Belongs to the type I cytokine receptor family. Type 4 subfamily.</text>
</comment>
<evidence type="ECO:0000256" key="5">
    <source>
        <dbReference type="ARBA" id="ARBA00022989"/>
    </source>
</evidence>
<dbReference type="Gene3D" id="2.60.40.10">
    <property type="entry name" value="Immunoglobulins"/>
    <property type="match status" value="2"/>
</dbReference>
<dbReference type="Pfam" id="PF18707">
    <property type="entry name" value="IL2RB_N1"/>
    <property type="match status" value="1"/>
</dbReference>
<dbReference type="Ensembl" id="ENSXMAT00000032512.1">
    <property type="protein sequence ID" value="ENSXMAP00000033973.1"/>
    <property type="gene ID" value="ENSXMAG00000028729.1"/>
</dbReference>
<keyword evidence="7" id="KW-1015">Disulfide bond</keyword>
<dbReference type="InterPro" id="IPR036116">
    <property type="entry name" value="FN3_sf"/>
</dbReference>
<keyword evidence="8" id="KW-0675">Receptor</keyword>
<dbReference type="STRING" id="8083.ENSXMAP00000033973"/>
<sequence length="660" mass="74385">MAAPFLFILLHLLSTSADDCPGHPHNSLTCYNDYSHNISCTWKGSRHKTDTCSIHAGKLKSKKHASCKLQPFDNARPDLKCSLIFKGTELFQSHTKVSMSLSCVPSKQSEIIIYRPACHIKLNPPPKPEANFTKLSWFSQVPKPTNIEYYRYDTELQWKQKGYRWSDLQTNKGQCQWECSAQLDEDLLLESKAYDARVRVLARYDSTAASWSDWSPTVSWVPRPRSGEDVVNLNWAIWSLAVFGLLLLPGVFITMRKNACSRIYILKKISGPPLPDPSKSTQFQTWLDPYFTSEFYQSFLKSADIVSVEETSAVDGVTLYTPDIKVMPEFNEDEFICSSFSNYSYSEFCCPPVFPLTAGSPKPHAVETSYKNVPGREEEKTKNRDSDVTRREAEMVEALLMGGINHEALVISDYKRVQKLQIELHSFHSVDSGMTSYEEVSQESMEADSINMVEGTPWAQENQEINNEGNETQSDIQKLFEGSESILGKITVVSDYKQIPTIRVENAELLRLHSADSGMDSYEEVSQESMEEDSIYMTEGYDDGSLSKERKESEIQKLFGGSEGIFCQNPPRGFSDYKQVPTIQAESPELPWASCLDSGVNKVDSESLEDIMEEEDEAAEGTRFLFPPFPPPALANPLILFSQRPLDTSKSKLGSALPPL</sequence>
<feature type="signal peptide" evidence="10">
    <location>
        <begin position="1"/>
        <end position="17"/>
    </location>
</feature>
<dbReference type="OrthoDB" id="8906725at2759"/>
<keyword evidence="13" id="KW-1185">Reference proteome</keyword>